<dbReference type="Proteomes" id="UP000831787">
    <property type="component" value="Chromosome"/>
</dbReference>
<proteinExistence type="predicted"/>
<gene>
    <name evidence="1" type="ORF">MUN89_05180</name>
</gene>
<accession>A0ABY4EN11</accession>
<sequence>MFIKKAGKEKYELQSEDRQVGTFKIMQVGHGIGKIKQLEVVNGISPGDILRIFELIQTYAQTEKFNELHVESHSSTLDHLLKHQRFQLHDSERRLWIYKVTHR</sequence>
<evidence type="ECO:0000313" key="2">
    <source>
        <dbReference type="Proteomes" id="UP000831787"/>
    </source>
</evidence>
<keyword evidence="2" id="KW-1185">Reference proteome</keyword>
<organism evidence="1 2">
    <name type="scientific">Halobacillus salinarum</name>
    <dbReference type="NCBI Taxonomy" id="2932257"/>
    <lineage>
        <taxon>Bacteria</taxon>
        <taxon>Bacillati</taxon>
        <taxon>Bacillota</taxon>
        <taxon>Bacilli</taxon>
        <taxon>Bacillales</taxon>
        <taxon>Bacillaceae</taxon>
        <taxon>Halobacillus</taxon>
    </lineage>
</organism>
<protein>
    <submittedName>
        <fullName evidence="1">Uncharacterized protein</fullName>
    </submittedName>
</protein>
<reference evidence="1 2" key="1">
    <citation type="submission" date="2022-04" db="EMBL/GenBank/DDBJ databases">
        <title>Halobacillus sp. isolated from saltern.</title>
        <authorList>
            <person name="Won M."/>
            <person name="Lee C.-M."/>
            <person name="Woen H.-Y."/>
            <person name="Kwon S.-W."/>
        </authorList>
    </citation>
    <scope>NUCLEOTIDE SEQUENCE [LARGE SCALE GENOMIC DNA]</scope>
    <source>
        <strain evidence="1 2">SSBR10-3</strain>
    </source>
</reference>
<dbReference type="EMBL" id="CP095073">
    <property type="protein sequence ID" value="UOQ45342.1"/>
    <property type="molecule type" value="Genomic_DNA"/>
</dbReference>
<evidence type="ECO:0000313" key="1">
    <source>
        <dbReference type="EMBL" id="UOQ45342.1"/>
    </source>
</evidence>
<name>A0ABY4EN11_9BACI</name>
<dbReference type="RefSeq" id="WP_244711989.1">
    <property type="nucleotide sequence ID" value="NZ_CP095073.1"/>
</dbReference>